<evidence type="ECO:0000313" key="3">
    <source>
        <dbReference type="Proteomes" id="UP001183648"/>
    </source>
</evidence>
<dbReference type="RefSeq" id="WP_310302203.1">
    <property type="nucleotide sequence ID" value="NZ_BAAAPS010000013.1"/>
</dbReference>
<organism evidence="2 3">
    <name type="scientific">Nocardioides marmoribigeumensis</name>
    <dbReference type="NCBI Taxonomy" id="433649"/>
    <lineage>
        <taxon>Bacteria</taxon>
        <taxon>Bacillati</taxon>
        <taxon>Actinomycetota</taxon>
        <taxon>Actinomycetes</taxon>
        <taxon>Propionibacteriales</taxon>
        <taxon>Nocardioidaceae</taxon>
        <taxon>Nocardioides</taxon>
    </lineage>
</organism>
<accession>A0ABU2BVX0</accession>
<feature type="compositionally biased region" description="Basic and acidic residues" evidence="1">
    <location>
        <begin position="75"/>
        <end position="103"/>
    </location>
</feature>
<proteinExistence type="predicted"/>
<comment type="caution">
    <text evidence="2">The sequence shown here is derived from an EMBL/GenBank/DDBJ whole genome shotgun (WGS) entry which is preliminary data.</text>
</comment>
<evidence type="ECO:0000313" key="2">
    <source>
        <dbReference type="EMBL" id="MDR7362783.1"/>
    </source>
</evidence>
<protein>
    <submittedName>
        <fullName evidence="2">Uncharacterized protein</fullName>
    </submittedName>
</protein>
<evidence type="ECO:0000256" key="1">
    <source>
        <dbReference type="SAM" id="MobiDB-lite"/>
    </source>
</evidence>
<sequence>MSEDLSRALGQAILQQVPPAQHDDHLALLRATAAAEHAVHDLLAQSVVSARAAGHSWAELGAELGMTRQAAQQRFGERRDDRDDRADRADRADGADGGDRADAGDGSAGEVEERWLGPVTAFDEMAELELAGRLGWRTVGAGMLRHRVRRGPTQWEHRRALWSSEKRYAADGWQVGARAFPWVYLVRDTGLPAEDAVSDG</sequence>
<dbReference type="Proteomes" id="UP001183648">
    <property type="component" value="Unassembled WGS sequence"/>
</dbReference>
<gene>
    <name evidence="2" type="ORF">J2S63_002336</name>
</gene>
<feature type="region of interest" description="Disordered" evidence="1">
    <location>
        <begin position="68"/>
        <end position="113"/>
    </location>
</feature>
<name>A0ABU2BVX0_9ACTN</name>
<dbReference type="EMBL" id="JAVDYG010000001">
    <property type="protein sequence ID" value="MDR7362783.1"/>
    <property type="molecule type" value="Genomic_DNA"/>
</dbReference>
<keyword evidence="3" id="KW-1185">Reference proteome</keyword>
<reference evidence="2 3" key="1">
    <citation type="submission" date="2023-07" db="EMBL/GenBank/DDBJ databases">
        <title>Sequencing the genomes of 1000 actinobacteria strains.</title>
        <authorList>
            <person name="Klenk H.-P."/>
        </authorList>
    </citation>
    <scope>NUCLEOTIDE SEQUENCE [LARGE SCALE GENOMIC DNA]</scope>
    <source>
        <strain evidence="2 3">DSM 19426</strain>
    </source>
</reference>